<dbReference type="Proteomes" id="UP000054630">
    <property type="component" value="Unassembled WGS sequence"/>
</dbReference>
<keyword evidence="2" id="KW-1185">Reference proteome</keyword>
<reference evidence="1 2" key="1">
    <citation type="submission" date="2015-01" db="EMBL/GenBank/DDBJ databases">
        <title>Evolution of Trichinella species and genotypes.</title>
        <authorList>
            <person name="Korhonen P.K."/>
            <person name="Edoardo P."/>
            <person name="Giuseppe L.R."/>
            <person name="Gasser R.B."/>
        </authorList>
    </citation>
    <scope>NUCLEOTIDE SEQUENCE [LARGE SCALE GENOMIC DNA]</scope>
    <source>
        <strain evidence="1">ISS37</strain>
    </source>
</reference>
<evidence type="ECO:0000313" key="2">
    <source>
        <dbReference type="Proteomes" id="UP000054630"/>
    </source>
</evidence>
<name>A0A0V0RBI9_9BILA</name>
<protein>
    <submittedName>
        <fullName evidence="1">Uncharacterized protein</fullName>
    </submittedName>
</protein>
<gene>
    <name evidence="1" type="ORF">T07_14988</name>
</gene>
<comment type="caution">
    <text evidence="1">The sequence shown here is derived from an EMBL/GenBank/DDBJ whole genome shotgun (WGS) entry which is preliminary data.</text>
</comment>
<feature type="non-terminal residue" evidence="1">
    <location>
        <position position="1"/>
    </location>
</feature>
<feature type="non-terminal residue" evidence="1">
    <location>
        <position position="38"/>
    </location>
</feature>
<organism evidence="1 2">
    <name type="scientific">Trichinella nelsoni</name>
    <dbReference type="NCBI Taxonomy" id="6336"/>
    <lineage>
        <taxon>Eukaryota</taxon>
        <taxon>Metazoa</taxon>
        <taxon>Ecdysozoa</taxon>
        <taxon>Nematoda</taxon>
        <taxon>Enoplea</taxon>
        <taxon>Dorylaimia</taxon>
        <taxon>Trichinellida</taxon>
        <taxon>Trichinellidae</taxon>
        <taxon>Trichinella</taxon>
    </lineage>
</organism>
<dbReference type="AlphaFoldDB" id="A0A0V0RBI9"/>
<evidence type="ECO:0000313" key="1">
    <source>
        <dbReference type="EMBL" id="KRX11838.1"/>
    </source>
</evidence>
<accession>A0A0V0RBI9</accession>
<dbReference type="EMBL" id="JYDL01001263">
    <property type="protein sequence ID" value="KRX11838.1"/>
    <property type="molecule type" value="Genomic_DNA"/>
</dbReference>
<sequence length="38" mass="4656">LEHDFTYDQEKRKAPCFDQGKMTEWNDFSNFTAKSNYY</sequence>
<proteinExistence type="predicted"/>